<evidence type="ECO:0000313" key="8">
    <source>
        <dbReference type="EMBL" id="TQB70792.1"/>
    </source>
</evidence>
<evidence type="ECO:0000256" key="3">
    <source>
        <dbReference type="ARBA" id="ARBA00022692"/>
    </source>
</evidence>
<feature type="region of interest" description="Disordered" evidence="6">
    <location>
        <begin position="525"/>
        <end position="564"/>
    </location>
</feature>
<dbReference type="GO" id="GO:0005886">
    <property type="term" value="C:plasma membrane"/>
    <property type="evidence" value="ECO:0007669"/>
    <property type="project" value="TreeGrafter"/>
</dbReference>
<dbReference type="NCBIfam" id="TIGR00800">
    <property type="entry name" value="ncs1"/>
    <property type="match status" value="1"/>
</dbReference>
<feature type="compositionally biased region" description="Low complexity" evidence="6">
    <location>
        <begin position="538"/>
        <end position="555"/>
    </location>
</feature>
<comment type="subcellular location">
    <subcellularLocation>
        <location evidence="1">Membrane</location>
        <topology evidence="1">Multi-pass membrane protein</topology>
    </subcellularLocation>
</comment>
<dbReference type="Pfam" id="PF02133">
    <property type="entry name" value="Transp_cyt_pur"/>
    <property type="match status" value="1"/>
</dbReference>
<dbReference type="OrthoDB" id="2018619at2759"/>
<dbReference type="Proteomes" id="UP000319663">
    <property type="component" value="Unassembled WGS sequence"/>
</dbReference>
<reference evidence="8 9" key="1">
    <citation type="submission" date="2019-06" db="EMBL/GenBank/DDBJ databases">
        <title>Wine fermentation using esterase from Monascus purpureus.</title>
        <authorList>
            <person name="Geng C."/>
            <person name="Zhang Y."/>
        </authorList>
    </citation>
    <scope>NUCLEOTIDE SEQUENCE [LARGE SCALE GENOMIC DNA]</scope>
    <source>
        <strain evidence="8">HQ1</strain>
    </source>
</reference>
<comment type="caution">
    <text evidence="8">The sequence shown here is derived from an EMBL/GenBank/DDBJ whole genome shotgun (WGS) entry which is preliminary data.</text>
</comment>
<dbReference type="EMBL" id="VIFY01000095">
    <property type="protein sequence ID" value="TQB70792.1"/>
    <property type="molecule type" value="Genomic_DNA"/>
</dbReference>
<comment type="similarity">
    <text evidence="2">Belongs to the purine-cytosine permease (2.A.39) family.</text>
</comment>
<keyword evidence="9" id="KW-1185">Reference proteome</keyword>
<protein>
    <submittedName>
        <fullName evidence="8">Thiamine transporter thi7</fullName>
    </submittedName>
</protein>
<keyword evidence="5 7" id="KW-0472">Membrane</keyword>
<proteinExistence type="inferred from homology"/>
<dbReference type="GO" id="GO:0015205">
    <property type="term" value="F:nucleobase transmembrane transporter activity"/>
    <property type="evidence" value="ECO:0007669"/>
    <property type="project" value="TreeGrafter"/>
</dbReference>
<dbReference type="InterPro" id="IPR001248">
    <property type="entry name" value="Pur-cyt_permease"/>
</dbReference>
<organism evidence="8 9">
    <name type="scientific">Monascus purpureus</name>
    <name type="common">Red mold</name>
    <name type="synonym">Monascus anka</name>
    <dbReference type="NCBI Taxonomy" id="5098"/>
    <lineage>
        <taxon>Eukaryota</taxon>
        <taxon>Fungi</taxon>
        <taxon>Dikarya</taxon>
        <taxon>Ascomycota</taxon>
        <taxon>Pezizomycotina</taxon>
        <taxon>Eurotiomycetes</taxon>
        <taxon>Eurotiomycetidae</taxon>
        <taxon>Eurotiales</taxon>
        <taxon>Aspergillaceae</taxon>
        <taxon>Monascus</taxon>
    </lineage>
</organism>
<dbReference type="STRING" id="5098.A0A507QUQ4"/>
<keyword evidence="4 7" id="KW-1133">Transmembrane helix</keyword>
<feature type="transmembrane region" description="Helical" evidence="7">
    <location>
        <begin position="482"/>
        <end position="501"/>
    </location>
</feature>
<feature type="transmembrane region" description="Helical" evidence="7">
    <location>
        <begin position="47"/>
        <end position="72"/>
    </location>
</feature>
<dbReference type="CDD" id="cd11482">
    <property type="entry name" value="SLC-NCS1sbd_NRT1-like"/>
    <property type="match status" value="1"/>
</dbReference>
<accession>A0A507QUQ4</accession>
<evidence type="ECO:0000256" key="2">
    <source>
        <dbReference type="ARBA" id="ARBA00008974"/>
    </source>
</evidence>
<dbReference type="PANTHER" id="PTHR30618:SF15">
    <property type="entry name" value="NICOTINAMIDE RIBOSIDE TRANSPORTER 1-RELATED"/>
    <property type="match status" value="1"/>
</dbReference>
<sequence length="564" mass="61447">MKLDAARLIRAVEIKDDNYSGAVTNKWSNPDILPLPPSRRRWGYSDYLFFLSISNLCISTWTTASSLLSLGLSVGETLGVIVVSNAAIAGLMLANGWIGGRWHIGYTVSQRITLGMVGAYIGIVIRIVLSVVWYASQAWLGGLAITCILASWSRSFLTMHNTLPQSAHMVTRDLTGFTIFQVISLPLLFIRPERIRGPMVVSNVASFFVMLGITIWACSKGGTGPLMHQGTTTHPDGMSHGWAWVYGITSTVGSLCAGILNQADFTRFVRSQGIQVPGSLFSPLIPGIIVPVFGLLTASASVTIYGGDPIWNPLDLVIKWLTVDFSATSRAAAFFCGLGFAISQFSQNIASNGYSAGMDLSGLFPKWINIRRGSIICALLSWVVQPWLFYNTSSVFMATMSSFSVFLAPLTGIMICDYYLLRRGRIELSNLYTPSKEGAYWYSSGFNWRAVITWIIGFVPAMPGMIATLNGHITVSLGGMQYYWGNYIFGFFEGVILYYVLMKIFPPPRVGLVDEIDVYGTFTEPASKVDGQDADTEASGNSNGNGNADNNGYDGKNPKVTASV</sequence>
<feature type="transmembrane region" description="Helical" evidence="7">
    <location>
        <begin position="242"/>
        <end position="260"/>
    </location>
</feature>
<dbReference type="InterPro" id="IPR012681">
    <property type="entry name" value="NCS1"/>
</dbReference>
<keyword evidence="3 7" id="KW-0812">Transmembrane</keyword>
<evidence type="ECO:0000256" key="1">
    <source>
        <dbReference type="ARBA" id="ARBA00004141"/>
    </source>
</evidence>
<dbReference type="PANTHER" id="PTHR30618">
    <property type="entry name" value="NCS1 FAMILY PURINE/PYRIMIDINE TRANSPORTER"/>
    <property type="match status" value="1"/>
</dbReference>
<evidence type="ECO:0000313" key="9">
    <source>
        <dbReference type="Proteomes" id="UP000319663"/>
    </source>
</evidence>
<evidence type="ECO:0000256" key="5">
    <source>
        <dbReference type="ARBA" id="ARBA00023136"/>
    </source>
</evidence>
<feature type="transmembrane region" description="Helical" evidence="7">
    <location>
        <begin position="112"/>
        <end position="133"/>
    </location>
</feature>
<feature type="transmembrane region" description="Helical" evidence="7">
    <location>
        <begin position="200"/>
        <end position="222"/>
    </location>
</feature>
<dbReference type="Gene3D" id="1.10.4160.10">
    <property type="entry name" value="Hydantoin permease"/>
    <property type="match status" value="1"/>
</dbReference>
<name>A0A507QUQ4_MONPU</name>
<feature type="transmembrane region" description="Helical" evidence="7">
    <location>
        <begin position="396"/>
        <end position="420"/>
    </location>
</feature>
<feature type="transmembrane region" description="Helical" evidence="7">
    <location>
        <begin position="373"/>
        <end position="390"/>
    </location>
</feature>
<feature type="transmembrane region" description="Helical" evidence="7">
    <location>
        <begin position="280"/>
        <end position="305"/>
    </location>
</feature>
<feature type="transmembrane region" description="Helical" evidence="7">
    <location>
        <begin position="440"/>
        <end position="462"/>
    </location>
</feature>
<feature type="transmembrane region" description="Helical" evidence="7">
    <location>
        <begin position="78"/>
        <end position="100"/>
    </location>
</feature>
<feature type="transmembrane region" description="Helical" evidence="7">
    <location>
        <begin position="317"/>
        <end position="342"/>
    </location>
</feature>
<evidence type="ECO:0000256" key="7">
    <source>
        <dbReference type="SAM" id="Phobius"/>
    </source>
</evidence>
<dbReference type="AlphaFoldDB" id="A0A507QUQ4"/>
<gene>
    <name evidence="8" type="primary">THI7</name>
    <name evidence="8" type="ORF">MPDQ_008080</name>
</gene>
<evidence type="ECO:0000256" key="4">
    <source>
        <dbReference type="ARBA" id="ARBA00022989"/>
    </source>
</evidence>
<evidence type="ECO:0000256" key="6">
    <source>
        <dbReference type="SAM" id="MobiDB-lite"/>
    </source>
</evidence>
<dbReference type="InterPro" id="IPR045225">
    <property type="entry name" value="Uracil/uridine/allantoin_perm"/>
</dbReference>